<gene>
    <name evidence="9 11" type="primary">TFCP2</name>
</gene>
<proteinExistence type="predicted"/>
<keyword evidence="5 6" id="KW-0539">Nucleus</keyword>
<dbReference type="InterPro" id="IPR057520">
    <property type="entry name" value="GRHL1/CP2_C"/>
</dbReference>
<keyword evidence="10" id="KW-1185">Reference proteome</keyword>
<evidence type="ECO:0000259" key="8">
    <source>
        <dbReference type="PROSITE" id="PS51968"/>
    </source>
</evidence>
<evidence type="ECO:0000256" key="2">
    <source>
        <dbReference type="ARBA" id="ARBA00023015"/>
    </source>
</evidence>
<dbReference type="GO" id="GO:0003677">
    <property type="term" value="F:DNA binding"/>
    <property type="evidence" value="ECO:0007669"/>
    <property type="project" value="UniProtKB-KW"/>
</dbReference>
<reference evidence="9" key="3">
    <citation type="submission" date="2025-09" db="UniProtKB">
        <authorList>
            <consortium name="Ensembl"/>
        </authorList>
    </citation>
    <scope>IDENTIFICATION</scope>
    <source>
        <strain evidence="9">Thoroughbred</strain>
    </source>
</reference>
<dbReference type="GeneTree" id="ENSGT00940000157629"/>
<dbReference type="Pfam" id="PF25416">
    <property type="entry name" value="GRHL1_C"/>
    <property type="match status" value="1"/>
</dbReference>
<dbReference type="InterPro" id="IPR040167">
    <property type="entry name" value="TF_CP2-like"/>
</dbReference>
<keyword evidence="3 6" id="KW-0238">DNA-binding</keyword>
<evidence type="ECO:0000256" key="4">
    <source>
        <dbReference type="ARBA" id="ARBA00023163"/>
    </source>
</evidence>
<dbReference type="Proteomes" id="UP000002281">
    <property type="component" value="Chromosome 6"/>
</dbReference>
<dbReference type="PANTHER" id="PTHR11037">
    <property type="entry name" value="TRANSCRIPTION FACTOR CP2"/>
    <property type="match status" value="1"/>
</dbReference>
<keyword evidence="4" id="KW-0804">Transcription</keyword>
<dbReference type="GO" id="GO:0005634">
    <property type="term" value="C:nucleus"/>
    <property type="evidence" value="ECO:0007669"/>
    <property type="project" value="UniProtKB-SubCell"/>
</dbReference>
<evidence type="ECO:0000313" key="10">
    <source>
        <dbReference type="Proteomes" id="UP000002281"/>
    </source>
</evidence>
<keyword evidence="2" id="KW-0805">Transcription regulation</keyword>
<reference evidence="9 10" key="1">
    <citation type="journal article" date="2009" name="Science">
        <title>Genome sequence, comparative analysis, and population genetics of the domestic horse.</title>
        <authorList>
            <consortium name="Broad Institute Genome Sequencing Platform"/>
            <consortium name="Broad Institute Whole Genome Assembly Team"/>
            <person name="Wade C.M."/>
            <person name="Giulotto E."/>
            <person name="Sigurdsson S."/>
            <person name="Zoli M."/>
            <person name="Gnerre S."/>
            <person name="Imsland F."/>
            <person name="Lear T.L."/>
            <person name="Adelson D.L."/>
            <person name="Bailey E."/>
            <person name="Bellone R.R."/>
            <person name="Bloecker H."/>
            <person name="Distl O."/>
            <person name="Edgar R.C."/>
            <person name="Garber M."/>
            <person name="Leeb T."/>
            <person name="Mauceli E."/>
            <person name="MacLeod J.N."/>
            <person name="Penedo M.C.T."/>
            <person name="Raison J.M."/>
            <person name="Sharpe T."/>
            <person name="Vogel J."/>
            <person name="Andersson L."/>
            <person name="Antczak D.F."/>
            <person name="Biagi T."/>
            <person name="Binns M.M."/>
            <person name="Chowdhary B.P."/>
            <person name="Coleman S.J."/>
            <person name="Della Valle G."/>
            <person name="Fryc S."/>
            <person name="Guerin G."/>
            <person name="Hasegawa T."/>
            <person name="Hill E.W."/>
            <person name="Jurka J."/>
            <person name="Kiialainen A."/>
            <person name="Lindgren G."/>
            <person name="Liu J."/>
            <person name="Magnani E."/>
            <person name="Mickelson J.R."/>
            <person name="Murray J."/>
            <person name="Nergadze S.G."/>
            <person name="Onofrio R."/>
            <person name="Pedroni S."/>
            <person name="Piras M.F."/>
            <person name="Raudsepp T."/>
            <person name="Rocchi M."/>
            <person name="Roeed K.H."/>
            <person name="Ryder O.A."/>
            <person name="Searle S."/>
            <person name="Skow L."/>
            <person name="Swinburne J.E."/>
            <person name="Syvaenen A.C."/>
            <person name="Tozaki T."/>
            <person name="Valberg S.J."/>
            <person name="Vaudin M."/>
            <person name="White J.R."/>
            <person name="Zody M.C."/>
            <person name="Lander E.S."/>
            <person name="Lindblad-Toh K."/>
        </authorList>
    </citation>
    <scope>NUCLEOTIDE SEQUENCE [LARGE SCALE GENOMIC DNA]</scope>
    <source>
        <strain evidence="9 10">Thoroughbred</strain>
    </source>
</reference>
<reference evidence="9" key="2">
    <citation type="submission" date="2025-08" db="UniProtKB">
        <authorList>
            <consortium name="Ensembl"/>
        </authorList>
    </citation>
    <scope>IDENTIFICATION</scope>
    <source>
        <strain evidence="9">Thoroughbred</strain>
    </source>
</reference>
<dbReference type="Pfam" id="PF04516">
    <property type="entry name" value="CP2"/>
    <property type="match status" value="1"/>
</dbReference>
<dbReference type="VGNC" id="VGNC:24035">
    <property type="gene designation" value="TFCP2"/>
</dbReference>
<comment type="subcellular location">
    <subcellularLocation>
        <location evidence="1 6">Nucleus</location>
    </subcellularLocation>
</comment>
<evidence type="ECO:0000256" key="5">
    <source>
        <dbReference type="ARBA" id="ARBA00023242"/>
    </source>
</evidence>
<dbReference type="InterPro" id="IPR007604">
    <property type="entry name" value="CP2"/>
</dbReference>
<sequence>MAWALKLPLADEVIESGLVQDFDASLSGIGQELGAGAYSMSDVLALPIFKQEESSLPPDNENKILPFQYVLCAATSPAVKLHDETLTYLNQGQSYEIRMLDNRKLGELPEINGKLVKSIFRVVFHDRRLQYTEHQQLEGWRWNRPGDRILDIDIPMSVGIIDPRANPTQLNTVEFLWDPAKRTSVFIQVHCISTEFTMRKHGGEKGVPFRVQIDTFKENENGEYTEHLHSASCQIKVFKPKGADRKQKTDREKMEKRTPHEKEKYQPSYETTILTECSPWPEITYVNNSPSPGFNSSHSSFSLGEGMVRPRLTIYVCQESLQLREQQQQQQQQQQKHEDGDSNGSFFVYHAIYLEELTAVELTEKIAQLFSISPRQISQIYKQGPTGIHVLISDEMIQNFQEEACFILDTMKAETNDSYHIILK</sequence>
<organism evidence="9 10">
    <name type="scientific">Equus caballus</name>
    <name type="common">Horse</name>
    <dbReference type="NCBI Taxonomy" id="9796"/>
    <lineage>
        <taxon>Eukaryota</taxon>
        <taxon>Metazoa</taxon>
        <taxon>Chordata</taxon>
        <taxon>Craniata</taxon>
        <taxon>Vertebrata</taxon>
        <taxon>Euteleostomi</taxon>
        <taxon>Mammalia</taxon>
        <taxon>Eutheria</taxon>
        <taxon>Laurasiatheria</taxon>
        <taxon>Perissodactyla</taxon>
        <taxon>Equidae</taxon>
        <taxon>Equus</taxon>
    </lineage>
</organism>
<dbReference type="Ensembl" id="ENSECAT00000071577.2">
    <property type="protein sequence ID" value="ENSECAP00000054363.1"/>
    <property type="gene ID" value="ENSECAG00000020650.4"/>
</dbReference>
<dbReference type="GO" id="GO:0006357">
    <property type="term" value="P:regulation of transcription by RNA polymerase II"/>
    <property type="evidence" value="ECO:0007669"/>
    <property type="project" value="InterPro"/>
</dbReference>
<evidence type="ECO:0000256" key="6">
    <source>
        <dbReference type="PROSITE-ProRule" id="PRU01313"/>
    </source>
</evidence>
<feature type="domain" description="Grh/CP2 DB" evidence="8">
    <location>
        <begin position="61"/>
        <end position="300"/>
    </location>
</feature>
<dbReference type="ExpressionAtlas" id="A0A5F5Q0D0">
    <property type="expression patterns" value="baseline"/>
</dbReference>
<name>A0A5F5Q0D0_HORSE</name>
<dbReference type="PANTHER" id="PTHR11037:SF11">
    <property type="entry name" value="ALPHA-GLOBIN TRANSCRIPTION FACTOR CP2"/>
    <property type="match status" value="1"/>
</dbReference>
<evidence type="ECO:0000313" key="11">
    <source>
        <dbReference type="VGNC" id="VGNC:24035"/>
    </source>
</evidence>
<dbReference type="GO" id="GO:0003700">
    <property type="term" value="F:DNA-binding transcription factor activity"/>
    <property type="evidence" value="ECO:0007669"/>
    <property type="project" value="InterPro"/>
</dbReference>
<evidence type="ECO:0000256" key="7">
    <source>
        <dbReference type="SAM" id="MobiDB-lite"/>
    </source>
</evidence>
<dbReference type="AlphaFoldDB" id="A0A5F5Q0D0"/>
<dbReference type="Bgee" id="ENSECAG00000020650">
    <property type="expression patterns" value="Expressed in retina and 23 other cell types or tissues"/>
</dbReference>
<feature type="region of interest" description="Disordered" evidence="7">
    <location>
        <begin position="240"/>
        <end position="268"/>
    </location>
</feature>
<evidence type="ECO:0000313" key="9">
    <source>
        <dbReference type="Ensembl" id="ENSECAP00000054363.1"/>
    </source>
</evidence>
<feature type="compositionally biased region" description="Basic and acidic residues" evidence="7">
    <location>
        <begin position="241"/>
        <end position="265"/>
    </location>
</feature>
<accession>A0A5F5Q0D0</accession>
<protein>
    <submittedName>
        <fullName evidence="9">Transcription factor CP2</fullName>
    </submittedName>
</protein>
<evidence type="ECO:0000256" key="1">
    <source>
        <dbReference type="ARBA" id="ARBA00004123"/>
    </source>
</evidence>
<evidence type="ECO:0000256" key="3">
    <source>
        <dbReference type="ARBA" id="ARBA00023125"/>
    </source>
</evidence>
<dbReference type="PROSITE" id="PS51968">
    <property type="entry name" value="GRH_CP2_DB"/>
    <property type="match status" value="1"/>
</dbReference>